<feature type="compositionally biased region" description="Polar residues" evidence="1">
    <location>
        <begin position="83"/>
        <end position="93"/>
    </location>
</feature>
<dbReference type="InterPro" id="IPR000467">
    <property type="entry name" value="G_patch_dom"/>
</dbReference>
<dbReference type="GO" id="GO:0071011">
    <property type="term" value="C:precatalytic spliceosome"/>
    <property type="evidence" value="ECO:0007669"/>
    <property type="project" value="TreeGrafter"/>
</dbReference>
<reference evidence="3 4" key="1">
    <citation type="journal article" date="2011" name="Science">
        <title>Comparative functional genomics of the fission yeasts.</title>
        <authorList>
            <person name="Rhind N."/>
            <person name="Chen Z."/>
            <person name="Yassour M."/>
            <person name="Thompson D.A."/>
            <person name="Haas B.J."/>
            <person name="Habib N."/>
            <person name="Wapinski I."/>
            <person name="Roy S."/>
            <person name="Lin M.F."/>
            <person name="Heiman D.I."/>
            <person name="Young S.K."/>
            <person name="Furuya K."/>
            <person name="Guo Y."/>
            <person name="Pidoux A."/>
            <person name="Chen H.M."/>
            <person name="Robbertse B."/>
            <person name="Goldberg J.M."/>
            <person name="Aoki K."/>
            <person name="Bayne E.H."/>
            <person name="Berlin A.M."/>
            <person name="Desjardins C.A."/>
            <person name="Dobbs E."/>
            <person name="Dukaj L."/>
            <person name="Fan L."/>
            <person name="FitzGerald M.G."/>
            <person name="French C."/>
            <person name="Gujja S."/>
            <person name="Hansen K."/>
            <person name="Keifenheim D."/>
            <person name="Levin J.Z."/>
            <person name="Mosher R.A."/>
            <person name="Mueller C.A."/>
            <person name="Pfiffner J."/>
            <person name="Priest M."/>
            <person name="Russ C."/>
            <person name="Smialowska A."/>
            <person name="Swoboda P."/>
            <person name="Sykes S.M."/>
            <person name="Vaughn M."/>
            <person name="Vengrova S."/>
            <person name="Yoder R."/>
            <person name="Zeng Q."/>
            <person name="Allshire R."/>
            <person name="Baulcombe D."/>
            <person name="Birren B.W."/>
            <person name="Brown W."/>
            <person name="Ekwall K."/>
            <person name="Kellis M."/>
            <person name="Leatherwood J."/>
            <person name="Levin H."/>
            <person name="Margalit H."/>
            <person name="Martienssen R."/>
            <person name="Nieduszynski C.A."/>
            <person name="Spatafora J.W."/>
            <person name="Friedman N."/>
            <person name="Dalgaard J.Z."/>
            <person name="Baumann P."/>
            <person name="Niki H."/>
            <person name="Regev A."/>
            <person name="Nusbaum C."/>
        </authorList>
    </citation>
    <scope>NUCLEOTIDE SEQUENCE [LARGE SCALE GENOMIC DNA]</scope>
    <source>
        <strain evidence="4">OY26 / ATCC MYA-4695 / CBS 11777 / NBRC 106824 / NRRL Y48691</strain>
    </source>
</reference>
<keyword evidence="4" id="KW-1185">Reference proteome</keyword>
<dbReference type="GO" id="GO:0003676">
    <property type="term" value="F:nucleic acid binding"/>
    <property type="evidence" value="ECO:0007669"/>
    <property type="project" value="InterPro"/>
</dbReference>
<dbReference type="AlphaFoldDB" id="S9XK31"/>
<dbReference type="HOGENOM" id="CLU_977140_0_0_1"/>
<dbReference type="GeneID" id="25038272"/>
<dbReference type="GO" id="GO:0045292">
    <property type="term" value="P:mRNA cis splicing, via spliceosome"/>
    <property type="evidence" value="ECO:0007669"/>
    <property type="project" value="InterPro"/>
</dbReference>
<evidence type="ECO:0000256" key="1">
    <source>
        <dbReference type="SAM" id="MobiDB-lite"/>
    </source>
</evidence>
<feature type="compositionally biased region" description="Basic and acidic residues" evidence="1">
    <location>
        <begin position="18"/>
        <end position="29"/>
    </location>
</feature>
<feature type="region of interest" description="Disordered" evidence="1">
    <location>
        <begin position="83"/>
        <end position="102"/>
    </location>
</feature>
<dbReference type="Proteomes" id="UP000015464">
    <property type="component" value="Unassembled WGS sequence"/>
</dbReference>
<evidence type="ECO:0000259" key="2">
    <source>
        <dbReference type="PROSITE" id="PS50174"/>
    </source>
</evidence>
<dbReference type="PANTHER" id="PTHR13288">
    <property type="entry name" value="SPLICING FACTOR 45 SPF45"/>
    <property type="match status" value="1"/>
</dbReference>
<accession>S9XK31</accession>
<dbReference type="eggNOG" id="KOG0154">
    <property type="taxonomic scope" value="Eukaryota"/>
</dbReference>
<evidence type="ECO:0000313" key="3">
    <source>
        <dbReference type="EMBL" id="EPY54061.1"/>
    </source>
</evidence>
<dbReference type="PANTHER" id="PTHR13288:SF8">
    <property type="entry name" value="SPLICING FACTOR 45"/>
    <property type="match status" value="1"/>
</dbReference>
<dbReference type="OMA" id="WSELYNP"/>
<dbReference type="InterPro" id="IPR040052">
    <property type="entry name" value="RBM17"/>
</dbReference>
<evidence type="ECO:0000313" key="4">
    <source>
        <dbReference type="Proteomes" id="UP000015464"/>
    </source>
</evidence>
<organism evidence="3 4">
    <name type="scientific">Schizosaccharomyces cryophilus (strain OY26 / ATCC MYA-4695 / CBS 11777 / NBRC 106824 / NRRL Y48691)</name>
    <name type="common">Fission yeast</name>
    <dbReference type="NCBI Taxonomy" id="653667"/>
    <lineage>
        <taxon>Eukaryota</taxon>
        <taxon>Fungi</taxon>
        <taxon>Dikarya</taxon>
        <taxon>Ascomycota</taxon>
        <taxon>Taphrinomycotina</taxon>
        <taxon>Schizosaccharomycetes</taxon>
        <taxon>Schizosaccharomycetales</taxon>
        <taxon>Schizosaccharomycetaceae</taxon>
        <taxon>Schizosaccharomyces</taxon>
    </lineage>
</organism>
<name>S9XK31_SCHCR</name>
<dbReference type="Pfam" id="PF01585">
    <property type="entry name" value="G-patch"/>
    <property type="match status" value="1"/>
</dbReference>
<protein>
    <submittedName>
        <fullName evidence="3">RNA-binding protein</fullName>
    </submittedName>
</protein>
<feature type="region of interest" description="Disordered" evidence="1">
    <location>
        <begin position="18"/>
        <end position="55"/>
    </location>
</feature>
<dbReference type="OrthoDB" id="5414511at2759"/>
<feature type="domain" description="G-patch" evidence="2">
    <location>
        <begin position="237"/>
        <end position="283"/>
    </location>
</feature>
<dbReference type="PROSITE" id="PS50174">
    <property type="entry name" value="G_PATCH"/>
    <property type="match status" value="1"/>
</dbReference>
<dbReference type="STRING" id="653667.S9XK31"/>
<gene>
    <name evidence="3" type="ORF">SPOG_03955</name>
</gene>
<dbReference type="RefSeq" id="XP_013021673.1">
    <property type="nucleotide sequence ID" value="XM_013166219.1"/>
</dbReference>
<dbReference type="EMBL" id="KE546988">
    <property type="protein sequence ID" value="EPY54061.1"/>
    <property type="molecule type" value="Genomic_DNA"/>
</dbReference>
<sequence length="285" mass="31649">MSFSLYEGIDSKSLDEITEESTKAKEKGNNFDQYEASTPLDIKESNPSSVKPIYSPSSLHFMPMMRRNKPNKKKQLKRPWNTAFSPTLKSNDNAPAASLNDISPSAVTPSNFPVESIEKTQSSFGLNDDTLISSFEVEKVWSELYNPLTPTNYEDYQHSEFGKALEYEWNLHITQSPSLALEARNAGLAQSSKSGIGPPPALLQDATISNPIYSDPSLSKLNQNLDSPLDLPKFKPMKNYGKHLLRKFGWNEGQGLGQSNQGILNPLQANTFNKFEDAGGHKDDS</sequence>
<dbReference type="SMART" id="SM00443">
    <property type="entry name" value="G_patch"/>
    <property type="match status" value="1"/>
</dbReference>
<proteinExistence type="predicted"/>